<sequence>MTRTPVLRRTALALAATAALALGAAVAPAAAAPASPATPGKAAGNATGTDGTEALNGYRSVGYIMADAPVTRDVNVVDLVTTGAIDDLTHLNYAFGNVTSDLVCDILDEPGEGDAQNDFVRAVPAADSVDGVADAPGQALAGNFNQLRKLKAAHPDIEVLVSLGGWTWSDHFSEAASTAEGRTRLVESCIDLYLRGDLPEIAGKGGAGVAAGIFDGIDIDWEWPVTGGETANARPEDKENFLLLMEEFRTELDALGAETGEQYLLTAFAPAGGWNAGQGGWLDPRLFATVDFLNVQGYDFHGGWVPTTTGHQGNLHPDGDQNWGLGLDGAMGMYVAAGARPDQLNAGLAAYGHGWFGVADGSAGWKPAAGYIGTKTYAELRTVGTAFFDPAIGASWRYDGDQWWSYDDPTSVTAKAEWLAAQGYGGAMWWDLSGDFRNELGSALGDTLRAATPGPGIDASCAAPWYASSVYTAGDVVSYGGIEYRAKWWTRNQTPGDQWGPWQAIGGCGTAPTPAPVACAPAWDASTVYLAGDRVSRAGVTYVAQWWTKGELPGSTTWGAWDVVGPCD</sequence>
<dbReference type="EC" id="3.2.1.14" evidence="2"/>
<evidence type="ECO:0000256" key="4">
    <source>
        <dbReference type="ARBA" id="ARBA00023024"/>
    </source>
</evidence>
<dbReference type="CDD" id="cd12215">
    <property type="entry name" value="ChiC_BD"/>
    <property type="match status" value="2"/>
</dbReference>
<evidence type="ECO:0000256" key="2">
    <source>
        <dbReference type="ARBA" id="ARBA00012729"/>
    </source>
</evidence>
<dbReference type="EMBL" id="CP043505">
    <property type="protein sequence ID" value="QEO15573.1"/>
    <property type="molecule type" value="Genomic_DNA"/>
</dbReference>
<evidence type="ECO:0000256" key="3">
    <source>
        <dbReference type="ARBA" id="ARBA00022801"/>
    </source>
</evidence>
<evidence type="ECO:0000256" key="8">
    <source>
        <dbReference type="RuleBase" id="RU004453"/>
    </source>
</evidence>
<evidence type="ECO:0000256" key="7">
    <source>
        <dbReference type="RuleBase" id="RU000489"/>
    </source>
</evidence>
<dbReference type="InterPro" id="IPR001579">
    <property type="entry name" value="Glyco_hydro_18_chit_AS"/>
</dbReference>
<organism evidence="11 12">
    <name type="scientific">Agromyces intestinalis</name>
    <dbReference type="NCBI Taxonomy" id="2592652"/>
    <lineage>
        <taxon>Bacteria</taxon>
        <taxon>Bacillati</taxon>
        <taxon>Actinomycetota</taxon>
        <taxon>Actinomycetes</taxon>
        <taxon>Micrococcales</taxon>
        <taxon>Microbacteriaceae</taxon>
        <taxon>Agromyces</taxon>
    </lineage>
</organism>
<dbReference type="SMART" id="SM00636">
    <property type="entry name" value="Glyco_18"/>
    <property type="match status" value="1"/>
</dbReference>
<dbReference type="GO" id="GO:0008843">
    <property type="term" value="F:endochitinase activity"/>
    <property type="evidence" value="ECO:0007669"/>
    <property type="project" value="UniProtKB-EC"/>
</dbReference>
<keyword evidence="9" id="KW-0732">Signal</keyword>
<name>A0A5C1YHY0_9MICO</name>
<dbReference type="RefSeq" id="WP_149161586.1">
    <property type="nucleotide sequence ID" value="NZ_CP043505.1"/>
</dbReference>
<gene>
    <name evidence="11" type="ORF">FLP10_14885</name>
</gene>
<dbReference type="PROSITE" id="PS01095">
    <property type="entry name" value="GH18_1"/>
    <property type="match status" value="1"/>
</dbReference>
<dbReference type="KEGG" id="ail:FLP10_14885"/>
<dbReference type="AlphaFoldDB" id="A0A5C1YHY0"/>
<keyword evidence="6 7" id="KW-0326">Glycosidase</keyword>
<evidence type="ECO:0000259" key="10">
    <source>
        <dbReference type="PROSITE" id="PS51910"/>
    </source>
</evidence>
<protein>
    <recommendedName>
        <fullName evidence="2">chitinase</fullName>
        <ecNumber evidence="2">3.2.1.14</ecNumber>
    </recommendedName>
</protein>
<dbReference type="PROSITE" id="PS51910">
    <property type="entry name" value="GH18_2"/>
    <property type="match status" value="1"/>
</dbReference>
<dbReference type="InterPro" id="IPR001223">
    <property type="entry name" value="Glyco_hydro18_cat"/>
</dbReference>
<dbReference type="Proteomes" id="UP000324678">
    <property type="component" value="Chromosome"/>
</dbReference>
<dbReference type="InterPro" id="IPR006311">
    <property type="entry name" value="TAT_signal"/>
</dbReference>
<keyword evidence="4" id="KW-0624">Polysaccharide degradation</keyword>
<feature type="signal peptide" evidence="9">
    <location>
        <begin position="1"/>
        <end position="31"/>
    </location>
</feature>
<dbReference type="SUPFAM" id="SSF51445">
    <property type="entry name" value="(Trans)glycosidases"/>
    <property type="match status" value="1"/>
</dbReference>
<evidence type="ECO:0000256" key="1">
    <source>
        <dbReference type="ARBA" id="ARBA00000822"/>
    </source>
</evidence>
<evidence type="ECO:0000256" key="5">
    <source>
        <dbReference type="ARBA" id="ARBA00023277"/>
    </source>
</evidence>
<dbReference type="GO" id="GO:0005576">
    <property type="term" value="C:extracellular region"/>
    <property type="evidence" value="ECO:0007669"/>
    <property type="project" value="InterPro"/>
</dbReference>
<keyword evidence="4" id="KW-0146">Chitin degradation</keyword>
<evidence type="ECO:0000313" key="11">
    <source>
        <dbReference type="EMBL" id="QEO15573.1"/>
    </source>
</evidence>
<accession>A0A5C1YHY0</accession>
<dbReference type="Pfam" id="PF00704">
    <property type="entry name" value="Glyco_hydro_18"/>
    <property type="match status" value="1"/>
</dbReference>
<keyword evidence="3 7" id="KW-0378">Hydrolase</keyword>
<dbReference type="GO" id="GO:0030246">
    <property type="term" value="F:carbohydrate binding"/>
    <property type="evidence" value="ECO:0007669"/>
    <property type="project" value="InterPro"/>
</dbReference>
<comment type="similarity">
    <text evidence="8">Belongs to the glycosyl hydrolase 18 family.</text>
</comment>
<dbReference type="GO" id="GO:0006032">
    <property type="term" value="P:chitin catabolic process"/>
    <property type="evidence" value="ECO:0007669"/>
    <property type="project" value="UniProtKB-KW"/>
</dbReference>
<dbReference type="InterPro" id="IPR036573">
    <property type="entry name" value="CBM_sf_5/12"/>
</dbReference>
<evidence type="ECO:0000256" key="9">
    <source>
        <dbReference type="SAM" id="SignalP"/>
    </source>
</evidence>
<dbReference type="SUPFAM" id="SSF51055">
    <property type="entry name" value="Carbohydrate binding domain"/>
    <property type="match status" value="2"/>
</dbReference>
<keyword evidence="12" id="KW-1185">Reference proteome</keyword>
<dbReference type="InterPro" id="IPR003610">
    <property type="entry name" value="CBM5/12"/>
</dbReference>
<dbReference type="Pfam" id="PF02839">
    <property type="entry name" value="CBM_5_12"/>
    <property type="match status" value="2"/>
</dbReference>
<reference evidence="11 12" key="1">
    <citation type="submission" date="2019-09" db="EMBL/GenBank/DDBJ databases">
        <title>Genome sequencing of strain KACC 19306.</title>
        <authorList>
            <person name="Heo J."/>
            <person name="Kim S.-J."/>
            <person name="Kim J.-S."/>
            <person name="Hong S.-B."/>
            <person name="Kwon S.-W."/>
        </authorList>
    </citation>
    <scope>NUCLEOTIDE SEQUENCE [LARGE SCALE GENOMIC DNA]</scope>
    <source>
        <strain evidence="11 12">KACC 19306</strain>
    </source>
</reference>
<dbReference type="Gene3D" id="3.10.50.10">
    <property type="match status" value="1"/>
</dbReference>
<dbReference type="InterPro" id="IPR017853">
    <property type="entry name" value="GH"/>
</dbReference>
<dbReference type="GO" id="GO:0008061">
    <property type="term" value="F:chitin binding"/>
    <property type="evidence" value="ECO:0007669"/>
    <property type="project" value="InterPro"/>
</dbReference>
<dbReference type="GO" id="GO:0005975">
    <property type="term" value="P:carbohydrate metabolic process"/>
    <property type="evidence" value="ECO:0007669"/>
    <property type="project" value="InterPro"/>
</dbReference>
<evidence type="ECO:0000256" key="6">
    <source>
        <dbReference type="ARBA" id="ARBA00023295"/>
    </source>
</evidence>
<dbReference type="PROSITE" id="PS51318">
    <property type="entry name" value="TAT"/>
    <property type="match status" value="1"/>
</dbReference>
<dbReference type="SMART" id="SM00495">
    <property type="entry name" value="ChtBD3"/>
    <property type="match status" value="2"/>
</dbReference>
<keyword evidence="5" id="KW-0119">Carbohydrate metabolism</keyword>
<dbReference type="InterPro" id="IPR029070">
    <property type="entry name" value="Chitinase_insertion_sf"/>
</dbReference>
<evidence type="ECO:0000313" key="12">
    <source>
        <dbReference type="Proteomes" id="UP000324678"/>
    </source>
</evidence>
<dbReference type="InterPro" id="IPR011583">
    <property type="entry name" value="Chitinase_II/V-like_cat"/>
</dbReference>
<dbReference type="OrthoDB" id="99456at2"/>
<proteinExistence type="inferred from homology"/>
<dbReference type="Gene3D" id="2.10.10.20">
    <property type="entry name" value="Carbohydrate-binding module superfamily 5/12"/>
    <property type="match status" value="2"/>
</dbReference>
<dbReference type="PANTHER" id="PTHR11177">
    <property type="entry name" value="CHITINASE"/>
    <property type="match status" value="1"/>
</dbReference>
<feature type="chain" id="PRO_5022822334" description="chitinase" evidence="9">
    <location>
        <begin position="32"/>
        <end position="568"/>
    </location>
</feature>
<dbReference type="Gene3D" id="3.20.20.80">
    <property type="entry name" value="Glycosidases"/>
    <property type="match status" value="1"/>
</dbReference>
<feature type="domain" description="GH18" evidence="10">
    <location>
        <begin position="58"/>
        <end position="451"/>
    </location>
</feature>
<dbReference type="InterPro" id="IPR050314">
    <property type="entry name" value="Glycosyl_Hydrlase_18"/>
</dbReference>
<comment type="catalytic activity">
    <reaction evidence="1">
        <text>Random endo-hydrolysis of N-acetyl-beta-D-glucosaminide (1-&gt;4)-beta-linkages in chitin and chitodextrins.</text>
        <dbReference type="EC" id="3.2.1.14"/>
    </reaction>
</comment>
<dbReference type="PANTHER" id="PTHR11177:SF317">
    <property type="entry name" value="CHITINASE 12-RELATED"/>
    <property type="match status" value="1"/>
</dbReference>
<dbReference type="CDD" id="cd06548">
    <property type="entry name" value="GH18_chitinase"/>
    <property type="match status" value="1"/>
</dbReference>